<protein>
    <submittedName>
        <fullName evidence="1">Uncharacterized protein</fullName>
    </submittedName>
</protein>
<dbReference type="RefSeq" id="WP_266246676.1">
    <property type="nucleotide sequence ID" value="NZ_CP112866.1"/>
</dbReference>
<keyword evidence="2" id="KW-1185">Reference proteome</keyword>
<name>A0ABY6QIE2_9PSED</name>
<reference evidence="1" key="1">
    <citation type="submission" date="2022-11" db="EMBL/GenBank/DDBJ databases">
        <title>Taxonomic description of a new Pseudomonas species.</title>
        <authorList>
            <person name="Tambong J.T."/>
        </authorList>
    </citation>
    <scope>NUCLEOTIDE SEQUENCE</scope>
    <source>
        <strain evidence="1">S1Bt42</strain>
    </source>
</reference>
<evidence type="ECO:0000313" key="1">
    <source>
        <dbReference type="EMBL" id="UZW19426.1"/>
    </source>
</evidence>
<accession>A0ABY6QIE2</accession>
<gene>
    <name evidence="1" type="ORF">OSC50_03490</name>
</gene>
<sequence>MLSLERMTGRSGWGAGGGMRRVDGGLSGAWMAPWTVAGSVTVLVLKRYYSSCYNQLFLSGFQGKPPASKFGRQAELQWIDVFFQSVTGVH</sequence>
<dbReference type="Proteomes" id="UP001164116">
    <property type="component" value="Chromosome"/>
</dbReference>
<dbReference type="EMBL" id="CP112866">
    <property type="protein sequence ID" value="UZW19426.1"/>
    <property type="molecule type" value="Genomic_DNA"/>
</dbReference>
<organism evidence="1 2">
    <name type="scientific">Pseudomonas quebecensis</name>
    <dbReference type="NCBI Taxonomy" id="2995174"/>
    <lineage>
        <taxon>Bacteria</taxon>
        <taxon>Pseudomonadati</taxon>
        <taxon>Pseudomonadota</taxon>
        <taxon>Gammaproteobacteria</taxon>
        <taxon>Pseudomonadales</taxon>
        <taxon>Pseudomonadaceae</taxon>
        <taxon>Pseudomonas</taxon>
    </lineage>
</organism>
<proteinExistence type="predicted"/>
<evidence type="ECO:0000313" key="2">
    <source>
        <dbReference type="Proteomes" id="UP001164116"/>
    </source>
</evidence>